<keyword evidence="2 5" id="KW-0436">Ligase</keyword>
<comment type="caution">
    <text evidence="5">The sequence shown here is derived from an EMBL/GenBank/DDBJ whole genome shotgun (WGS) entry which is preliminary data.</text>
</comment>
<dbReference type="Gene3D" id="3.30.300.30">
    <property type="match status" value="1"/>
</dbReference>
<dbReference type="SUPFAM" id="SSF56801">
    <property type="entry name" value="Acetyl-CoA synthetase-like"/>
    <property type="match status" value="1"/>
</dbReference>
<dbReference type="InterPro" id="IPR025110">
    <property type="entry name" value="AMP-bd_C"/>
</dbReference>
<comment type="similarity">
    <text evidence="1">Belongs to the ATP-dependent AMP-binding enzyme family.</text>
</comment>
<dbReference type="FunFam" id="3.30.300.30:FF:000007">
    <property type="entry name" value="4-coumarate--CoA ligase 2"/>
    <property type="match status" value="1"/>
</dbReference>
<dbReference type="InterPro" id="IPR000873">
    <property type="entry name" value="AMP-dep_synth/lig_dom"/>
</dbReference>
<evidence type="ECO:0000256" key="2">
    <source>
        <dbReference type="ARBA" id="ARBA00022598"/>
    </source>
</evidence>
<dbReference type="InterPro" id="IPR020845">
    <property type="entry name" value="AMP-binding_CS"/>
</dbReference>
<dbReference type="Gene3D" id="3.40.50.12780">
    <property type="entry name" value="N-terminal domain of ligase-like"/>
    <property type="match status" value="1"/>
</dbReference>
<dbReference type="PANTHER" id="PTHR24096">
    <property type="entry name" value="LONG-CHAIN-FATTY-ACID--COA LIGASE"/>
    <property type="match status" value="1"/>
</dbReference>
<dbReference type="GO" id="GO:0016405">
    <property type="term" value="F:CoA-ligase activity"/>
    <property type="evidence" value="ECO:0007669"/>
    <property type="project" value="TreeGrafter"/>
</dbReference>
<organism evidence="5 6">
    <name type="scientific">Antrihabitans stalactiti</name>
    <dbReference type="NCBI Taxonomy" id="2584121"/>
    <lineage>
        <taxon>Bacteria</taxon>
        <taxon>Bacillati</taxon>
        <taxon>Actinomycetota</taxon>
        <taxon>Actinomycetes</taxon>
        <taxon>Mycobacteriales</taxon>
        <taxon>Nocardiaceae</taxon>
        <taxon>Antrihabitans</taxon>
    </lineage>
</organism>
<dbReference type="EMBL" id="VCQU01000014">
    <property type="protein sequence ID" value="NMN99022.1"/>
    <property type="molecule type" value="Genomic_DNA"/>
</dbReference>
<name>A0A848KR13_9NOCA</name>
<proteinExistence type="inferred from homology"/>
<dbReference type="InterPro" id="IPR042099">
    <property type="entry name" value="ANL_N_sf"/>
</dbReference>
<dbReference type="Pfam" id="PF13193">
    <property type="entry name" value="AMP-binding_C"/>
    <property type="match status" value="1"/>
</dbReference>
<dbReference type="Proteomes" id="UP000535543">
    <property type="component" value="Unassembled WGS sequence"/>
</dbReference>
<dbReference type="RefSeq" id="WP_169593923.1">
    <property type="nucleotide sequence ID" value="NZ_VCQU01000014.1"/>
</dbReference>
<reference evidence="5 6" key="1">
    <citation type="submission" date="2019-05" db="EMBL/GenBank/DDBJ databases">
        <authorList>
            <person name="Lee S.D."/>
        </authorList>
    </citation>
    <scope>NUCLEOTIDE SEQUENCE [LARGE SCALE GENOMIC DNA]</scope>
    <source>
        <strain evidence="5 6">YC2-7</strain>
    </source>
</reference>
<accession>A0A848KR13</accession>
<keyword evidence="6" id="KW-1185">Reference proteome</keyword>
<dbReference type="PANTHER" id="PTHR24096:SF149">
    <property type="entry name" value="AMP-BINDING DOMAIN-CONTAINING PROTEIN-RELATED"/>
    <property type="match status" value="1"/>
</dbReference>
<evidence type="ECO:0000259" key="3">
    <source>
        <dbReference type="Pfam" id="PF00501"/>
    </source>
</evidence>
<feature type="domain" description="AMP-binding enzyme C-terminal" evidence="4">
    <location>
        <begin position="439"/>
        <end position="514"/>
    </location>
</feature>
<evidence type="ECO:0000256" key="1">
    <source>
        <dbReference type="ARBA" id="ARBA00006432"/>
    </source>
</evidence>
<feature type="domain" description="AMP-dependent synthetase/ligase" evidence="3">
    <location>
        <begin position="31"/>
        <end position="388"/>
    </location>
</feature>
<evidence type="ECO:0000313" key="5">
    <source>
        <dbReference type="EMBL" id="NMN99022.1"/>
    </source>
</evidence>
<dbReference type="PROSITE" id="PS00455">
    <property type="entry name" value="AMP_BINDING"/>
    <property type="match status" value="1"/>
</dbReference>
<evidence type="ECO:0000313" key="6">
    <source>
        <dbReference type="Proteomes" id="UP000535543"/>
    </source>
</evidence>
<sequence>MVYTSSYPSVEIPTGDVYAEVLGTLTEADLDRVAVTDGTTQLTYGELRTRADAFAGAIAARGISAGDVVALQVPNSPAFVVAFFGILRAGATVTTINSLYSPAEIAKQLADAKAKTYITVALLLPGALAAAEVVGIPAREIIVVDGTDGHPSLADLLGQGLPAPEVKVDPATALAVLPYSSGTTGAAKGVMLTHRNLVANIAQSAVAIDVAAEDKVMAVLPFFHIYGMNVIMNLTLYRRGTLVTLPKMDLPAFLDLIQTQRVTYLYIAPPIAVALAKHPLVEQYDLSSVRQILTGAAPMDEALGTALLARVPAQLLQGFGMTELSPISHATPIGDDSISIGSIGIALPNIEFKVVDVDTGKEVPDSPGGRTASGEMLVRGPNAMQGYLGNEEATRATITPDGWLHTGDIVEVGPRHEVYVVDRLKELIKYKGYQVPPAELEALLLTHPAIADAAVVAHPDEEAGEIPRAFLVLQNGAEASAEELIAWIADRIAPHKRIRLVDFIDAIPKSVSGKILRKDLKGRPVQTH</sequence>
<dbReference type="Pfam" id="PF00501">
    <property type="entry name" value="AMP-binding"/>
    <property type="match status" value="1"/>
</dbReference>
<reference evidence="5 6" key="2">
    <citation type="submission" date="2020-06" db="EMBL/GenBank/DDBJ databases">
        <title>Antribacter stalactiti gen. nov., sp. nov., a new member of the family Nacardiaceae isolated from a cave.</title>
        <authorList>
            <person name="Kim I.S."/>
        </authorList>
    </citation>
    <scope>NUCLEOTIDE SEQUENCE [LARGE SCALE GENOMIC DNA]</scope>
    <source>
        <strain evidence="5 6">YC2-7</strain>
    </source>
</reference>
<evidence type="ECO:0000259" key="4">
    <source>
        <dbReference type="Pfam" id="PF13193"/>
    </source>
</evidence>
<dbReference type="AlphaFoldDB" id="A0A848KR13"/>
<protein>
    <submittedName>
        <fullName evidence="5">4-coumarate--CoA ligase family protein</fullName>
    </submittedName>
</protein>
<gene>
    <name evidence="5" type="ORF">FGL95_28715</name>
</gene>
<dbReference type="InterPro" id="IPR045851">
    <property type="entry name" value="AMP-bd_C_sf"/>
</dbReference>